<keyword evidence="1" id="KW-1133">Transmembrane helix</keyword>
<dbReference type="EMBL" id="QPIZ01000044">
    <property type="protein sequence ID" value="RCW24980.1"/>
    <property type="molecule type" value="Genomic_DNA"/>
</dbReference>
<keyword evidence="3" id="KW-1185">Reference proteome</keyword>
<comment type="caution">
    <text evidence="2">The sequence shown here is derived from an EMBL/GenBank/DDBJ whole genome shotgun (WGS) entry which is preliminary data.</text>
</comment>
<feature type="transmembrane region" description="Helical" evidence="1">
    <location>
        <begin position="50"/>
        <end position="67"/>
    </location>
</feature>
<evidence type="ECO:0000313" key="3">
    <source>
        <dbReference type="Proteomes" id="UP000252733"/>
    </source>
</evidence>
<name>A0A368UKR9_9BACT</name>
<proteinExistence type="predicted"/>
<protein>
    <submittedName>
        <fullName evidence="2">Uncharacterized protein</fullName>
    </submittedName>
</protein>
<keyword evidence="1" id="KW-0812">Transmembrane</keyword>
<reference evidence="2 3" key="1">
    <citation type="submission" date="2018-07" db="EMBL/GenBank/DDBJ databases">
        <title>Freshwater and sediment microbial communities from various areas in North America, analyzing microbe dynamics in response to fracking.</title>
        <authorList>
            <person name="Lamendella R."/>
        </authorList>
    </citation>
    <scope>NUCLEOTIDE SEQUENCE [LARGE SCALE GENOMIC DNA]</scope>
    <source>
        <strain evidence="2 3">160A</strain>
    </source>
</reference>
<evidence type="ECO:0000313" key="2">
    <source>
        <dbReference type="EMBL" id="RCW24980.1"/>
    </source>
</evidence>
<gene>
    <name evidence="2" type="ORF">DFO77_1443</name>
</gene>
<keyword evidence="1" id="KW-0472">Membrane</keyword>
<dbReference type="AlphaFoldDB" id="A0A368UKR9"/>
<dbReference type="RefSeq" id="WP_114438143.1">
    <property type="nucleotide sequence ID" value="NZ_QPIZ01000044.1"/>
</dbReference>
<sequence>MKDKNLKNKTSKKLESKLKGIRILTIALIVVLALLLILSIYGFMTVKNNPTFIALIAVAISCSAILPSQFSNMRKIKTELNRRNGNE</sequence>
<evidence type="ECO:0000256" key="1">
    <source>
        <dbReference type="SAM" id="Phobius"/>
    </source>
</evidence>
<feature type="transmembrane region" description="Helical" evidence="1">
    <location>
        <begin position="21"/>
        <end position="44"/>
    </location>
</feature>
<accession>A0A368UKR9</accession>
<organism evidence="2 3">
    <name type="scientific">Marinilabilia salmonicolor</name>
    <dbReference type="NCBI Taxonomy" id="989"/>
    <lineage>
        <taxon>Bacteria</taxon>
        <taxon>Pseudomonadati</taxon>
        <taxon>Bacteroidota</taxon>
        <taxon>Bacteroidia</taxon>
        <taxon>Marinilabiliales</taxon>
        <taxon>Marinilabiliaceae</taxon>
        <taxon>Marinilabilia</taxon>
    </lineage>
</organism>
<dbReference type="Proteomes" id="UP000252733">
    <property type="component" value="Unassembled WGS sequence"/>
</dbReference>